<accession>A0A7S4B5E2</accession>
<protein>
    <submittedName>
        <fullName evidence="2">Uncharacterized protein</fullName>
    </submittedName>
</protein>
<feature type="region of interest" description="Disordered" evidence="1">
    <location>
        <begin position="55"/>
        <end position="74"/>
    </location>
</feature>
<gene>
    <name evidence="2" type="ORF">PCAR00345_LOCUS6130</name>
</gene>
<proteinExistence type="predicted"/>
<dbReference type="EMBL" id="HBIZ01010391">
    <property type="protein sequence ID" value="CAE0753543.1"/>
    <property type="molecule type" value="Transcribed_RNA"/>
</dbReference>
<evidence type="ECO:0000256" key="1">
    <source>
        <dbReference type="SAM" id="MobiDB-lite"/>
    </source>
</evidence>
<reference evidence="2" key="1">
    <citation type="submission" date="2021-01" db="EMBL/GenBank/DDBJ databases">
        <authorList>
            <person name="Corre E."/>
            <person name="Pelletier E."/>
            <person name="Niang G."/>
            <person name="Scheremetjew M."/>
            <person name="Finn R."/>
            <person name="Kale V."/>
            <person name="Holt S."/>
            <person name="Cochrane G."/>
            <person name="Meng A."/>
            <person name="Brown T."/>
            <person name="Cohen L."/>
        </authorList>
    </citation>
    <scope>NUCLEOTIDE SEQUENCE</scope>
    <source>
        <strain evidence="2">CCMP645</strain>
    </source>
</reference>
<organism evidence="2">
    <name type="scientific">Chrysotila carterae</name>
    <name type="common">Marine alga</name>
    <name type="synonym">Syracosphaera carterae</name>
    <dbReference type="NCBI Taxonomy" id="13221"/>
    <lineage>
        <taxon>Eukaryota</taxon>
        <taxon>Haptista</taxon>
        <taxon>Haptophyta</taxon>
        <taxon>Prymnesiophyceae</taxon>
        <taxon>Isochrysidales</taxon>
        <taxon>Isochrysidaceae</taxon>
        <taxon>Chrysotila</taxon>
    </lineage>
</organism>
<evidence type="ECO:0000313" key="2">
    <source>
        <dbReference type="EMBL" id="CAE0753543.1"/>
    </source>
</evidence>
<dbReference type="AlphaFoldDB" id="A0A7S4B5E2"/>
<sequence length="100" mass="9811">MAYIIGCEVAAGSVCLVSVGMGCARLGIDGDGAGMGGSWIGMDGDGVGAAGRCASAHADRRSSPSTPSVGGDARRAMDGVECGNALESEVCDVDASLEKQ</sequence>
<name>A0A7S4B5E2_CHRCT</name>